<dbReference type="KEGG" id="kla:KLLA0_E07327g"/>
<organism evidence="3 4">
    <name type="scientific">Kluyveromyces lactis (strain ATCC 8585 / CBS 2359 / DSM 70799 / NBRC 1267 / NRRL Y-1140 / WM37)</name>
    <name type="common">Yeast</name>
    <name type="synonym">Candida sphaerica</name>
    <dbReference type="NCBI Taxonomy" id="284590"/>
    <lineage>
        <taxon>Eukaryota</taxon>
        <taxon>Fungi</taxon>
        <taxon>Dikarya</taxon>
        <taxon>Ascomycota</taxon>
        <taxon>Saccharomycotina</taxon>
        <taxon>Saccharomycetes</taxon>
        <taxon>Saccharomycetales</taxon>
        <taxon>Saccharomycetaceae</taxon>
        <taxon>Kluyveromyces</taxon>
    </lineage>
</organism>
<dbReference type="CDD" id="cd09917">
    <property type="entry name" value="F-box_SF"/>
    <property type="match status" value="1"/>
</dbReference>
<dbReference type="FunCoup" id="Q6CP60">
    <property type="interactions" value="95"/>
</dbReference>
<dbReference type="PROSITE" id="PS50181">
    <property type="entry name" value="FBOX"/>
    <property type="match status" value="1"/>
</dbReference>
<dbReference type="PaxDb" id="284590-Q6CP60"/>
<dbReference type="InterPro" id="IPR001810">
    <property type="entry name" value="F-box_dom"/>
</dbReference>
<name>Q6CP60_KLULA</name>
<gene>
    <name evidence="3" type="ORF">KLLA0_E07327g</name>
</gene>
<keyword evidence="4" id="KW-1185">Reference proteome</keyword>
<sequence>MRGLQLFGGGSRRSVESERPLLNTKESVLVPTGPHLLKLPDKLLERILENLDIPTYLSLIQVNKKLYQLICERFLFKHVVLMNKNALLKFNALIECKSLTLRNDISYLVKTVEFVDPEYHDSLFKYSKYYNTGFADTVIGGSYSFSERQGRSTDIRTSSRSASVSSTRSRTKQGASEVYHQLSKLESKFLDYTYIELMLNIIDSLPNVSHVILSQVEKNFKIPLWYSVLNDGSKDFFKKIIKGQGSMTVEDLRTFRVSSDWIKQYEETFHSLSRFKRLSIKAKTNLVLKPNLLCCFGVFDELMLENITITPESIDTPLEYLPLYMRIGHDKCLDLHLPVQTLELKSCVIKAGNGLMRLLYSFFFRVRKLSLFDLQSKYDLLLINCFGSLTHLTIDCNSTCFVNVKPTDESYYFPEEPMQDDMDDLKTLIDPQKGVKLTAPPPTTPVVVVMSNGKLINTEASTPRKPALLTTEQAHYFGSSSISPFHSYFHHFKRLWERIPNSGVHLTIVNIPFTNVFPLVPELVWERFLTSDQDTLYDNSDDENNHELDEYWWDPKIKENLERATHFNNDIDISEEDFSPRKWNDFHRINSFKDIPNVNVWYFLKLLSKFQSVEIRMLRQWLFCTPRTRYDWELLLRPVLNGRVPVTVKDNAGYLLYSYGNSKKT</sequence>
<accession>Q6CP60</accession>
<dbReference type="Pfam" id="PF00646">
    <property type="entry name" value="F-box"/>
    <property type="match status" value="1"/>
</dbReference>
<feature type="region of interest" description="Disordered" evidence="1">
    <location>
        <begin position="150"/>
        <end position="169"/>
    </location>
</feature>
<evidence type="ECO:0000313" key="4">
    <source>
        <dbReference type="Proteomes" id="UP000000598"/>
    </source>
</evidence>
<dbReference type="OMA" id="FKIPLWY"/>
<evidence type="ECO:0000256" key="1">
    <source>
        <dbReference type="SAM" id="MobiDB-lite"/>
    </source>
</evidence>
<dbReference type="HOGENOM" id="CLU_409412_0_0_1"/>
<dbReference type="EMBL" id="CR382125">
    <property type="protein sequence ID" value="CAG99366.1"/>
    <property type="molecule type" value="Genomic_DNA"/>
</dbReference>
<dbReference type="AlphaFoldDB" id="Q6CP60"/>
<feature type="domain" description="F-box" evidence="2">
    <location>
        <begin position="33"/>
        <end position="79"/>
    </location>
</feature>
<dbReference type="InterPro" id="IPR036047">
    <property type="entry name" value="F-box-like_dom_sf"/>
</dbReference>
<feature type="compositionally biased region" description="Low complexity" evidence="1">
    <location>
        <begin position="156"/>
        <end position="168"/>
    </location>
</feature>
<evidence type="ECO:0000313" key="3">
    <source>
        <dbReference type="EMBL" id="CAG99366.1"/>
    </source>
</evidence>
<protein>
    <submittedName>
        <fullName evidence="3">KLLA0E07327p</fullName>
    </submittedName>
</protein>
<reference evidence="3 4" key="1">
    <citation type="journal article" date="2004" name="Nature">
        <title>Genome evolution in yeasts.</title>
        <authorList>
            <consortium name="Genolevures"/>
            <person name="Dujon B."/>
            <person name="Sherman D."/>
            <person name="Fischer G."/>
            <person name="Durrens P."/>
            <person name="Casaregola S."/>
            <person name="Lafontaine I."/>
            <person name="de Montigny J."/>
            <person name="Marck C."/>
            <person name="Neuveglise C."/>
            <person name="Talla E."/>
            <person name="Goffard N."/>
            <person name="Frangeul L."/>
            <person name="Aigle M."/>
            <person name="Anthouard V."/>
            <person name="Babour A."/>
            <person name="Barbe V."/>
            <person name="Barnay S."/>
            <person name="Blanchin S."/>
            <person name="Beckerich J.M."/>
            <person name="Beyne E."/>
            <person name="Bleykasten C."/>
            <person name="Boisrame A."/>
            <person name="Boyer J."/>
            <person name="Cattolico L."/>
            <person name="Confanioleri F."/>
            <person name="de Daruvar A."/>
            <person name="Despons L."/>
            <person name="Fabre E."/>
            <person name="Fairhead C."/>
            <person name="Ferry-Dumazet H."/>
            <person name="Groppi A."/>
            <person name="Hantraye F."/>
            <person name="Hennequin C."/>
            <person name="Jauniaux N."/>
            <person name="Joyet P."/>
            <person name="Kachouri R."/>
            <person name="Kerrest A."/>
            <person name="Koszul R."/>
            <person name="Lemaire M."/>
            <person name="Lesur I."/>
            <person name="Ma L."/>
            <person name="Muller H."/>
            <person name="Nicaud J.M."/>
            <person name="Nikolski M."/>
            <person name="Oztas S."/>
            <person name="Ozier-Kalogeropoulos O."/>
            <person name="Pellenz S."/>
            <person name="Potier S."/>
            <person name="Richard G.F."/>
            <person name="Straub M.L."/>
            <person name="Suleau A."/>
            <person name="Swennene D."/>
            <person name="Tekaia F."/>
            <person name="Wesolowski-Louvel M."/>
            <person name="Westhof E."/>
            <person name="Wirth B."/>
            <person name="Zeniou-Meyer M."/>
            <person name="Zivanovic I."/>
            <person name="Bolotin-Fukuhara M."/>
            <person name="Thierry A."/>
            <person name="Bouchier C."/>
            <person name="Caudron B."/>
            <person name="Scarpelli C."/>
            <person name="Gaillardin C."/>
            <person name="Weissenbach J."/>
            <person name="Wincker P."/>
            <person name="Souciet J.L."/>
        </authorList>
    </citation>
    <scope>NUCLEOTIDE SEQUENCE [LARGE SCALE GENOMIC DNA]</scope>
    <source>
        <strain evidence="4">ATCC 8585 / CBS 2359 / DSM 70799 / NBRC 1267 / NRRL Y-1140 / WM37</strain>
    </source>
</reference>
<proteinExistence type="predicted"/>
<dbReference type="STRING" id="284590.Q6CP60"/>
<dbReference type="InParanoid" id="Q6CP60"/>
<dbReference type="eggNOG" id="ENOG502QTPK">
    <property type="taxonomic scope" value="Eukaryota"/>
</dbReference>
<dbReference type="Proteomes" id="UP000000598">
    <property type="component" value="Chromosome E"/>
</dbReference>
<dbReference type="SMART" id="SM00256">
    <property type="entry name" value="FBOX"/>
    <property type="match status" value="1"/>
</dbReference>
<dbReference type="SUPFAM" id="SSF81383">
    <property type="entry name" value="F-box domain"/>
    <property type="match status" value="1"/>
</dbReference>
<evidence type="ECO:0000259" key="2">
    <source>
        <dbReference type="PROSITE" id="PS50181"/>
    </source>
</evidence>